<feature type="domain" description="Reverse transcriptase" evidence="1">
    <location>
        <begin position="1"/>
        <end position="188"/>
    </location>
</feature>
<protein>
    <submittedName>
        <fullName evidence="2">Orf2</fullName>
    </submittedName>
</protein>
<evidence type="ECO:0000313" key="3">
    <source>
        <dbReference type="Proteomes" id="UP000230750"/>
    </source>
</evidence>
<reference evidence="2 3" key="1">
    <citation type="journal article" date="2017" name="PLoS Biol.">
        <title>The sea cucumber genome provides insights into morphological evolution and visceral regeneration.</title>
        <authorList>
            <person name="Zhang X."/>
            <person name="Sun L."/>
            <person name="Yuan J."/>
            <person name="Sun Y."/>
            <person name="Gao Y."/>
            <person name="Zhang L."/>
            <person name="Li S."/>
            <person name="Dai H."/>
            <person name="Hamel J.F."/>
            <person name="Liu C."/>
            <person name="Yu Y."/>
            <person name="Liu S."/>
            <person name="Lin W."/>
            <person name="Guo K."/>
            <person name="Jin S."/>
            <person name="Xu P."/>
            <person name="Storey K.B."/>
            <person name="Huan P."/>
            <person name="Zhang T."/>
            <person name="Zhou Y."/>
            <person name="Zhang J."/>
            <person name="Lin C."/>
            <person name="Li X."/>
            <person name="Xing L."/>
            <person name="Huo D."/>
            <person name="Sun M."/>
            <person name="Wang L."/>
            <person name="Mercier A."/>
            <person name="Li F."/>
            <person name="Yang H."/>
            <person name="Xiang J."/>
        </authorList>
    </citation>
    <scope>NUCLEOTIDE SEQUENCE [LARGE SCALE GENOMIC DNA]</scope>
    <source>
        <strain evidence="2">Shaxun</strain>
        <tissue evidence="2">Muscle</tissue>
    </source>
</reference>
<evidence type="ECO:0000313" key="2">
    <source>
        <dbReference type="EMBL" id="PIK52324.1"/>
    </source>
</evidence>
<dbReference type="PROSITE" id="PS50878">
    <property type="entry name" value="RT_POL"/>
    <property type="match status" value="1"/>
</dbReference>
<name>A0A2G8KWD7_STIJA</name>
<sequence>MEAIQYYSSAKMFCHLLYERPSPYSVNCSANEASQSCYKAYQHGHPHGFIHWIVKYLTNRTQFVKLGPTVDLTYYLQHGAPQGTVLAPFLFTLYTSDCRSQEKICPIIKFADDTAMAGLIRGNDDGAYLCQLQSFVDYCDSNFLQLNISKTKEMIIDFRRNAVEPPPVMIKGKEVERVHSYKYLGISPQNSLTWDGHVDALRMELAFEGESLAQVGGYWGVLSASPSGGVRENSMGYPLMITPRTHGPGSISFQTFWNNWSLPPTAGYTVAVVGWAPLGPWGPE</sequence>
<evidence type="ECO:0000259" key="1">
    <source>
        <dbReference type="PROSITE" id="PS50878"/>
    </source>
</evidence>
<dbReference type="Pfam" id="PF00078">
    <property type="entry name" value="RVT_1"/>
    <property type="match status" value="1"/>
</dbReference>
<dbReference type="EMBL" id="MRZV01000334">
    <property type="protein sequence ID" value="PIK52324.1"/>
    <property type="molecule type" value="Genomic_DNA"/>
</dbReference>
<proteinExistence type="predicted"/>
<organism evidence="2 3">
    <name type="scientific">Stichopus japonicus</name>
    <name type="common">Sea cucumber</name>
    <dbReference type="NCBI Taxonomy" id="307972"/>
    <lineage>
        <taxon>Eukaryota</taxon>
        <taxon>Metazoa</taxon>
        <taxon>Echinodermata</taxon>
        <taxon>Eleutherozoa</taxon>
        <taxon>Echinozoa</taxon>
        <taxon>Holothuroidea</taxon>
        <taxon>Aspidochirotacea</taxon>
        <taxon>Aspidochirotida</taxon>
        <taxon>Stichopodidae</taxon>
        <taxon>Apostichopus</taxon>
    </lineage>
</organism>
<dbReference type="STRING" id="307972.A0A2G8KWD7"/>
<dbReference type="OrthoDB" id="5419617at2759"/>
<accession>A0A2G8KWD7</accession>
<dbReference type="Proteomes" id="UP000230750">
    <property type="component" value="Unassembled WGS sequence"/>
</dbReference>
<gene>
    <name evidence="2" type="ORF">BSL78_10780</name>
</gene>
<dbReference type="InterPro" id="IPR000477">
    <property type="entry name" value="RT_dom"/>
</dbReference>
<dbReference type="PANTHER" id="PTHR33332">
    <property type="entry name" value="REVERSE TRANSCRIPTASE DOMAIN-CONTAINING PROTEIN"/>
    <property type="match status" value="1"/>
</dbReference>
<keyword evidence="3" id="KW-1185">Reference proteome</keyword>
<dbReference type="AlphaFoldDB" id="A0A2G8KWD7"/>
<comment type="caution">
    <text evidence="2">The sequence shown here is derived from an EMBL/GenBank/DDBJ whole genome shotgun (WGS) entry which is preliminary data.</text>
</comment>